<reference evidence="5" key="1">
    <citation type="journal article" date="2022" name="Cell Host Microbe">
        <title>Colonization of the live biotherapeutic product VE303 and modulation of the microbiota and metabolites in healthy volunteers.</title>
        <authorList>
            <person name="Dsouza M."/>
            <person name="Menon R."/>
            <person name="Crossette E."/>
            <person name="Bhattarai S.K."/>
            <person name="Schneider J."/>
            <person name="Kim Y.G."/>
            <person name="Reddy S."/>
            <person name="Caballero S."/>
            <person name="Felix C."/>
            <person name="Cornacchione L."/>
            <person name="Hendrickson J."/>
            <person name="Watson A.R."/>
            <person name="Minot S.S."/>
            <person name="Greenfield N."/>
            <person name="Schopf L."/>
            <person name="Szabady R."/>
            <person name="Patarroyo J."/>
            <person name="Smith W."/>
            <person name="Harrison P."/>
            <person name="Kuijper E.J."/>
            <person name="Kelly C.P."/>
            <person name="Olle B."/>
            <person name="Bobilev D."/>
            <person name="Silber J.L."/>
            <person name="Bucci V."/>
            <person name="Roberts B."/>
            <person name="Faith J."/>
            <person name="Norman J.M."/>
        </authorList>
    </citation>
    <scope>NUCLEOTIDE SEQUENCE</scope>
    <source>
        <strain evidence="5">VE303-04</strain>
    </source>
</reference>
<dbReference type="AlphaFoldDB" id="A0AAW5FBI6"/>
<dbReference type="GO" id="GO:0016301">
    <property type="term" value="F:kinase activity"/>
    <property type="evidence" value="ECO:0007669"/>
    <property type="project" value="UniProtKB-KW"/>
</dbReference>
<organism evidence="5 6">
    <name type="scientific">Clostridium symbiosum</name>
    <name type="common">Bacteroides symbiosus</name>
    <dbReference type="NCBI Taxonomy" id="1512"/>
    <lineage>
        <taxon>Bacteria</taxon>
        <taxon>Bacillati</taxon>
        <taxon>Bacillota</taxon>
        <taxon>Clostridia</taxon>
        <taxon>Lachnospirales</taxon>
        <taxon>Lachnospiraceae</taxon>
        <taxon>Otoolea</taxon>
    </lineage>
</organism>
<dbReference type="Gene3D" id="3.40.1190.20">
    <property type="match status" value="1"/>
</dbReference>
<dbReference type="EMBL" id="JAINVB010000002">
    <property type="protein sequence ID" value="MCK0089108.1"/>
    <property type="molecule type" value="Genomic_DNA"/>
</dbReference>
<dbReference type="InterPro" id="IPR011611">
    <property type="entry name" value="PfkB_dom"/>
</dbReference>
<comment type="caution">
    <text evidence="5">The sequence shown here is derived from an EMBL/GenBank/DDBJ whole genome shotgun (WGS) entry which is preliminary data.</text>
</comment>
<dbReference type="Pfam" id="PF00294">
    <property type="entry name" value="PfkB"/>
    <property type="match status" value="1"/>
</dbReference>
<evidence type="ECO:0000313" key="6">
    <source>
        <dbReference type="Proteomes" id="UP001203136"/>
    </source>
</evidence>
<evidence type="ECO:0000259" key="4">
    <source>
        <dbReference type="Pfam" id="PF00294"/>
    </source>
</evidence>
<keyword evidence="2" id="KW-0808">Transferase</keyword>
<dbReference type="Proteomes" id="UP001203136">
    <property type="component" value="Unassembled WGS sequence"/>
</dbReference>
<name>A0AAW5FBI6_CLOSY</name>
<dbReference type="CDD" id="cd01940">
    <property type="entry name" value="Fructoselysine_kinase_like"/>
    <property type="match status" value="1"/>
</dbReference>
<dbReference type="PANTHER" id="PTHR43085:SF41">
    <property type="entry name" value="FRUCTOSELYSINE 6-KINASE"/>
    <property type="match status" value="1"/>
</dbReference>
<evidence type="ECO:0000256" key="3">
    <source>
        <dbReference type="ARBA" id="ARBA00022777"/>
    </source>
</evidence>
<sequence>MRVIGIGDNVCDKYEHLKTMFPGGQALNFVAYAKMLGADSSYMGVFGNDAAAAHVIRTLDELGVEHGHCRQYEGENGCARVTLTNGDRVFLGSNKGGVAKEKPLDLTGEDLEYIKGFSIIHTSNNSHFDSQLAKAAATGVPLSYDFSGQWTDEERVAGVAPYASYVFLSCGSVTSEEARGICRNMHEQGCRMIIATRGSYGAMLFDGKDFYEQPPKLVEAVDTLGAGDSFATAFLLSFTESLKRAPERMKKDSGFYREELKKAMVRGAEFASKTCLVRGAFGHGVTY</sequence>
<keyword evidence="3" id="KW-0418">Kinase</keyword>
<accession>A0AAW5FBI6</accession>
<dbReference type="InterPro" id="IPR050306">
    <property type="entry name" value="PfkB_Carbo_kinase"/>
</dbReference>
<comment type="similarity">
    <text evidence="1">Belongs to the carbohydrate kinase PfkB family.</text>
</comment>
<dbReference type="SUPFAM" id="SSF53613">
    <property type="entry name" value="Ribokinase-like"/>
    <property type="match status" value="1"/>
</dbReference>
<dbReference type="RefSeq" id="WP_081731932.1">
    <property type="nucleotide sequence ID" value="NZ_CABHNX010000016.1"/>
</dbReference>
<evidence type="ECO:0000313" key="5">
    <source>
        <dbReference type="EMBL" id="MCK0089108.1"/>
    </source>
</evidence>
<evidence type="ECO:0000256" key="1">
    <source>
        <dbReference type="ARBA" id="ARBA00010688"/>
    </source>
</evidence>
<feature type="domain" description="Carbohydrate kinase PfkB" evidence="4">
    <location>
        <begin position="19"/>
        <end position="280"/>
    </location>
</feature>
<protein>
    <submittedName>
        <fullName evidence="5">Fructoselysine 6-kinase</fullName>
    </submittedName>
</protein>
<dbReference type="InterPro" id="IPR029056">
    <property type="entry name" value="Ribokinase-like"/>
</dbReference>
<gene>
    <name evidence="5" type="ORF">K5I21_25205</name>
</gene>
<dbReference type="PANTHER" id="PTHR43085">
    <property type="entry name" value="HEXOKINASE FAMILY MEMBER"/>
    <property type="match status" value="1"/>
</dbReference>
<proteinExistence type="inferred from homology"/>
<evidence type="ECO:0000256" key="2">
    <source>
        <dbReference type="ARBA" id="ARBA00022679"/>
    </source>
</evidence>